<feature type="transmembrane region" description="Helical" evidence="8">
    <location>
        <begin position="1027"/>
        <end position="1047"/>
    </location>
</feature>
<reference evidence="11 12" key="1">
    <citation type="journal article" date="2018" name="Gigascience">
        <title>Genomes of trombidid mites reveal novel predicted allergens and laterally-transferred genes associated with secondary metabolism.</title>
        <authorList>
            <person name="Dong X."/>
            <person name="Chaisiri K."/>
            <person name="Xia D."/>
            <person name="Armstrong S.D."/>
            <person name="Fang Y."/>
            <person name="Donnelly M.J."/>
            <person name="Kadowaki T."/>
            <person name="McGarry J.W."/>
            <person name="Darby A.C."/>
            <person name="Makepeace B.L."/>
        </authorList>
    </citation>
    <scope>NUCLEOTIDE SEQUENCE [LARGE SCALE GENOMIC DNA]</scope>
    <source>
        <strain evidence="11">UoL-UT</strain>
    </source>
</reference>
<feature type="domain" description="ABC transporter" evidence="9">
    <location>
        <begin position="472"/>
        <end position="706"/>
    </location>
</feature>
<feature type="transmembrane region" description="Helical" evidence="8">
    <location>
        <begin position="1053"/>
        <end position="1069"/>
    </location>
</feature>
<keyword evidence="2" id="KW-0813">Transport</keyword>
<name>A0A443SP03_9ACAR</name>
<evidence type="ECO:0000256" key="2">
    <source>
        <dbReference type="ARBA" id="ARBA00022448"/>
    </source>
</evidence>
<evidence type="ECO:0000259" key="9">
    <source>
        <dbReference type="PROSITE" id="PS50893"/>
    </source>
</evidence>
<dbReference type="PROSITE" id="PS50929">
    <property type="entry name" value="ABC_TM1F"/>
    <property type="match status" value="2"/>
</dbReference>
<evidence type="ECO:0000313" key="11">
    <source>
        <dbReference type="EMBL" id="RWS29225.1"/>
    </source>
</evidence>
<dbReference type="CDD" id="cd03250">
    <property type="entry name" value="ABCC_MRP_domain1"/>
    <property type="match status" value="1"/>
</dbReference>
<dbReference type="InterPro" id="IPR050173">
    <property type="entry name" value="ABC_transporter_C-like"/>
</dbReference>
<dbReference type="FunFam" id="1.20.1560.10:FF:000010">
    <property type="entry name" value="Multidrug resistance-associated ABC transporter"/>
    <property type="match status" value="1"/>
</dbReference>
<dbReference type="PROSITE" id="PS00211">
    <property type="entry name" value="ABC_TRANSPORTER_1"/>
    <property type="match status" value="1"/>
</dbReference>
<dbReference type="InterPro" id="IPR011527">
    <property type="entry name" value="ABC1_TM_dom"/>
</dbReference>
<dbReference type="InterPro" id="IPR017871">
    <property type="entry name" value="ABC_transporter-like_CS"/>
</dbReference>
<dbReference type="AlphaFoldDB" id="A0A443SP03"/>
<feature type="transmembrane region" description="Helical" evidence="8">
    <location>
        <begin position="391"/>
        <end position="410"/>
    </location>
</feature>
<feature type="transmembrane region" description="Helical" evidence="8">
    <location>
        <begin position="161"/>
        <end position="178"/>
    </location>
</feature>
<dbReference type="SUPFAM" id="SSF52540">
    <property type="entry name" value="P-loop containing nucleoside triphosphate hydrolases"/>
    <property type="match status" value="1"/>
</dbReference>
<dbReference type="CDD" id="cd18591">
    <property type="entry name" value="ABC_6TM_SUR1_D1_like"/>
    <property type="match status" value="1"/>
</dbReference>
<dbReference type="PANTHER" id="PTHR24223">
    <property type="entry name" value="ATP-BINDING CASSETTE SUB-FAMILY C"/>
    <property type="match status" value="1"/>
</dbReference>
<gene>
    <name evidence="11" type="ORF">B4U80_07495</name>
</gene>
<keyword evidence="6 8" id="KW-1133">Transmembrane helix</keyword>
<dbReference type="STRING" id="299467.A0A443SP03"/>
<evidence type="ECO:0000256" key="4">
    <source>
        <dbReference type="ARBA" id="ARBA00022741"/>
    </source>
</evidence>
<protein>
    <submittedName>
        <fullName evidence="11">ATP-binding cassette sub-family C member 9-like protein</fullName>
    </submittedName>
</protein>
<keyword evidence="12" id="KW-1185">Reference proteome</keyword>
<dbReference type="SUPFAM" id="SSF90123">
    <property type="entry name" value="ABC transporter transmembrane region"/>
    <property type="match status" value="2"/>
</dbReference>
<feature type="domain" description="ABC transmembrane type-1" evidence="10">
    <location>
        <begin position="99"/>
        <end position="407"/>
    </location>
</feature>
<feature type="transmembrane region" description="Helical" evidence="8">
    <location>
        <begin position="96"/>
        <end position="119"/>
    </location>
</feature>
<dbReference type="FunFam" id="1.20.1560.10:FF:000006">
    <property type="entry name" value="ATP-binding cassette, sub-family C (CFTR/MRP), member 9"/>
    <property type="match status" value="1"/>
</dbReference>
<feature type="transmembrane region" description="Helical" evidence="8">
    <location>
        <begin position="1137"/>
        <end position="1162"/>
    </location>
</feature>
<evidence type="ECO:0000256" key="5">
    <source>
        <dbReference type="ARBA" id="ARBA00022840"/>
    </source>
</evidence>
<dbReference type="InterPro" id="IPR003593">
    <property type="entry name" value="AAA+_ATPase"/>
</dbReference>
<feature type="transmembrane region" description="Helical" evidence="8">
    <location>
        <begin position="344"/>
        <end position="371"/>
    </location>
</feature>
<feature type="transmembrane region" description="Helical" evidence="8">
    <location>
        <begin position="243"/>
        <end position="260"/>
    </location>
</feature>
<feature type="transmembrane region" description="Helical" evidence="8">
    <location>
        <begin position="887"/>
        <end position="909"/>
    </location>
</feature>
<evidence type="ECO:0000256" key="1">
    <source>
        <dbReference type="ARBA" id="ARBA00004141"/>
    </source>
</evidence>
<dbReference type="Pfam" id="PF00005">
    <property type="entry name" value="ABC_tran"/>
    <property type="match status" value="1"/>
</dbReference>
<dbReference type="InterPro" id="IPR003439">
    <property type="entry name" value="ABC_transporter-like_ATP-bd"/>
</dbReference>
<dbReference type="PANTHER" id="PTHR24223:SF461">
    <property type="entry name" value="ATP-BINDING CASSETTE SUB-FAMILY C MEMBER SUR"/>
    <property type="match status" value="1"/>
</dbReference>
<comment type="caution">
    <text evidence="11">The sequence shown here is derived from an EMBL/GenBank/DDBJ whole genome shotgun (WGS) entry which is preliminary data.</text>
</comment>
<dbReference type="CDD" id="cd18602">
    <property type="entry name" value="ABC_6TM_SUR1_D2_like"/>
    <property type="match status" value="1"/>
</dbReference>
<dbReference type="VEuPathDB" id="VectorBase:LDEU002815"/>
<evidence type="ECO:0000256" key="7">
    <source>
        <dbReference type="ARBA" id="ARBA00023136"/>
    </source>
</evidence>
<dbReference type="Proteomes" id="UP000288716">
    <property type="component" value="Unassembled WGS sequence"/>
</dbReference>
<dbReference type="GO" id="GO:0016020">
    <property type="term" value="C:membrane"/>
    <property type="evidence" value="ECO:0007669"/>
    <property type="project" value="UniProtKB-SubCell"/>
</dbReference>
<dbReference type="FunFam" id="3.40.50.300:FF:000997">
    <property type="entry name" value="Multidrug resistance-associated protein 1"/>
    <property type="match status" value="1"/>
</dbReference>
<evidence type="ECO:0000256" key="6">
    <source>
        <dbReference type="ARBA" id="ARBA00022989"/>
    </source>
</evidence>
<accession>A0A443SP03</accession>
<proteinExistence type="predicted"/>
<sequence length="1254" mass="142626">KRGKRINSGNQNEKVCYMHPFASYLSKWTFAWLLPLLKLGYRRPIELEDLGELPKELLAEHQYTRFAKSYNEERQRSETHSKPISLWRCYWSTFKYSLLIGALLRFCADMFALVAPISIKYIIKYVETVQNETEYEKRKEADFETAEVALLHSKLLTCGEYFSNGYVLAIVVFIFTCLQSTFSNTFNHCAILEGIHLRSSLQCLIYKKALKMTVGQGRDLGAIVNHMSQDAFNMMMLFSMGHYVWALPLKIAILLTLLYFQLGVSALIGAAAIYILAPIQSYLASKLSKIQKEALKLSDERLKKTSELLMGIKLLKLLGWEFLFSAKVSDLRDKELKVLKMDAIYVAIITFLTQATSVIVTLVTFVLYPYIEGESLNAETVFTALALFNQLTVPLYIIPFVIPIVVNAIISTKRLNTFLSQPEIDYTVPWRNDRKLSMIFDCDNNECDNCVKRDSLETLAIQTNGNFNNEAISHENVVEVSKGYFSWNVEEENPFLKDINLKVPVSQLTVIWGNNGSGKSSLISALLGEMITLHGKLNWSPLVTSVAYLPQEPWLLNVSFRENILFGSQFDSKRYKQVIEACALQADLDILPAKDRTEIGERGVNLSGGQRQRIALARVLYSRAKVVLLDSPMSALDSRVSTHVFEKAIKQFLLENDRTVIMVTQKVEHVQQASHVILVEKGTIRMQGEFKHLQTHDSSFRDELQRFKDIECNLKKELFVEDRTNSERQKLRRLLSKQVLYRTSSGQKTGSIHKRSVPFFRQVSHDPSSPLPCQECNDYNDEVKSLDSDNGHQMPNPPLFMRMQSIDSATSKTSVTSVFKRSMRRLISKQSSNNTLDSVDNRIEEAEDEEDSVFTDDSIDGESVNGRLMTEEERKTGKVSNQVYMNYIRAFSIQLAVVVFCLICLSQLLRIGTDFWLTEWTQAKNDVVTYINSNSSNFTTARNSEDEHSDKLHNYLIGYVLLSIATIIISLITNLVHQLSSIRAVRKLHKNMLDCVVRAPTTFFDSTPIGRILNRFSSDMTVVDKKLSTTLPLLLRFLFLCFAAVIVDVIVTPVFIFIAIPIVTVYYLLQRFFRFTSRELQRLDNLTRSPIVAHFNQTLLGLSTIRAFKEEESFISLVLDYINLNNLAFLMANCANCWLGIALDYLGAIILFAATITTLIAATHGSITASYVGIAITYTLLVPIYLNWVVRNLANLEMHMSAVERISFYTKIEAEKTIDTSKTKSQLTDYWPSTGNLKFDNVTLSYGDESKAIL</sequence>
<dbReference type="SMART" id="SM00382">
    <property type="entry name" value="AAA"/>
    <property type="match status" value="1"/>
</dbReference>
<comment type="subcellular location">
    <subcellularLocation>
        <location evidence="1">Membrane</location>
        <topology evidence="1">Multi-pass membrane protein</topology>
    </subcellularLocation>
</comment>
<dbReference type="InterPro" id="IPR036640">
    <property type="entry name" value="ABC1_TM_sf"/>
</dbReference>
<dbReference type="GO" id="GO:0016887">
    <property type="term" value="F:ATP hydrolysis activity"/>
    <property type="evidence" value="ECO:0007669"/>
    <property type="project" value="InterPro"/>
</dbReference>
<keyword evidence="4" id="KW-0547">Nucleotide-binding</keyword>
<dbReference type="Gene3D" id="3.40.50.300">
    <property type="entry name" value="P-loop containing nucleotide triphosphate hydrolases"/>
    <property type="match status" value="1"/>
</dbReference>
<feature type="non-terminal residue" evidence="11">
    <location>
        <position position="1"/>
    </location>
</feature>
<dbReference type="EMBL" id="NCKV01001011">
    <property type="protein sequence ID" value="RWS29225.1"/>
    <property type="molecule type" value="Genomic_DNA"/>
</dbReference>
<feature type="transmembrane region" description="Helical" evidence="8">
    <location>
        <begin position="956"/>
        <end position="977"/>
    </location>
</feature>
<evidence type="ECO:0000313" key="12">
    <source>
        <dbReference type="Proteomes" id="UP000288716"/>
    </source>
</evidence>
<evidence type="ECO:0000259" key="10">
    <source>
        <dbReference type="PROSITE" id="PS50929"/>
    </source>
</evidence>
<feature type="non-terminal residue" evidence="11">
    <location>
        <position position="1254"/>
    </location>
</feature>
<dbReference type="Gene3D" id="1.20.1560.10">
    <property type="entry name" value="ABC transporter type 1, transmembrane domain"/>
    <property type="match status" value="2"/>
</dbReference>
<dbReference type="Pfam" id="PF00664">
    <property type="entry name" value="ABC_membrane"/>
    <property type="match status" value="2"/>
</dbReference>
<feature type="transmembrane region" description="Helical" evidence="8">
    <location>
        <begin position="266"/>
        <end position="284"/>
    </location>
</feature>
<dbReference type="GO" id="GO:0005524">
    <property type="term" value="F:ATP binding"/>
    <property type="evidence" value="ECO:0007669"/>
    <property type="project" value="UniProtKB-KW"/>
</dbReference>
<dbReference type="PROSITE" id="PS50893">
    <property type="entry name" value="ABC_TRANSPORTER_2"/>
    <property type="match status" value="1"/>
</dbReference>
<keyword evidence="5 11" id="KW-0067">ATP-binding</keyword>
<dbReference type="InterPro" id="IPR027417">
    <property type="entry name" value="P-loop_NTPase"/>
</dbReference>
<dbReference type="OrthoDB" id="6500128at2759"/>
<keyword evidence="7 8" id="KW-0472">Membrane</keyword>
<evidence type="ECO:0000256" key="8">
    <source>
        <dbReference type="SAM" id="Phobius"/>
    </source>
</evidence>
<feature type="domain" description="ABC transmembrane type-1" evidence="10">
    <location>
        <begin position="897"/>
        <end position="1198"/>
    </location>
</feature>
<evidence type="ECO:0000256" key="3">
    <source>
        <dbReference type="ARBA" id="ARBA00022692"/>
    </source>
</evidence>
<feature type="transmembrane region" description="Helical" evidence="8">
    <location>
        <begin position="1168"/>
        <end position="1190"/>
    </location>
</feature>
<organism evidence="11 12">
    <name type="scientific">Leptotrombidium deliense</name>
    <dbReference type="NCBI Taxonomy" id="299467"/>
    <lineage>
        <taxon>Eukaryota</taxon>
        <taxon>Metazoa</taxon>
        <taxon>Ecdysozoa</taxon>
        <taxon>Arthropoda</taxon>
        <taxon>Chelicerata</taxon>
        <taxon>Arachnida</taxon>
        <taxon>Acari</taxon>
        <taxon>Acariformes</taxon>
        <taxon>Trombidiformes</taxon>
        <taxon>Prostigmata</taxon>
        <taxon>Anystina</taxon>
        <taxon>Parasitengona</taxon>
        <taxon>Trombiculoidea</taxon>
        <taxon>Trombiculidae</taxon>
        <taxon>Leptotrombidium</taxon>
    </lineage>
</organism>
<keyword evidence="3 8" id="KW-0812">Transmembrane</keyword>
<dbReference type="GO" id="GO:0140359">
    <property type="term" value="F:ABC-type transporter activity"/>
    <property type="evidence" value="ECO:0007669"/>
    <property type="project" value="InterPro"/>
</dbReference>